<comment type="caution">
    <text evidence="3">The sequence shown here is derived from an EMBL/GenBank/DDBJ whole genome shotgun (WGS) entry which is preliminary data.</text>
</comment>
<keyword evidence="1" id="KW-0812">Transmembrane</keyword>
<reference evidence="3" key="1">
    <citation type="submission" date="2021-04" db="EMBL/GenBank/DDBJ databases">
        <title>Draft genome sequence of Xylanibacillus composti strain K13.</title>
        <authorList>
            <person name="Uke A."/>
            <person name="Chhe C."/>
            <person name="Baramee S."/>
            <person name="Kosugi A."/>
        </authorList>
    </citation>
    <scope>NUCLEOTIDE SEQUENCE</scope>
    <source>
        <strain evidence="3">K13</strain>
    </source>
</reference>
<keyword evidence="4" id="KW-1185">Reference proteome</keyword>
<feature type="transmembrane region" description="Helical" evidence="1">
    <location>
        <begin position="10"/>
        <end position="28"/>
    </location>
</feature>
<sequence length="120" mass="14138">MKFQTKRDPFFVYLFLGLVVFINIALFAPLFFEFAWNALIVLLLLDLFRSKISYKDITKITRQPSIWMGYRLIFSRDAIEVHYKTGFMGSVVISPKHQEEFITELLKRNPNIRVEGKDGE</sequence>
<evidence type="ECO:0000259" key="2">
    <source>
        <dbReference type="Pfam" id="PF06713"/>
    </source>
</evidence>
<dbReference type="AlphaFoldDB" id="A0A8J4M2A8"/>
<evidence type="ECO:0000313" key="4">
    <source>
        <dbReference type="Proteomes" id="UP000677918"/>
    </source>
</evidence>
<protein>
    <recommendedName>
        <fullName evidence="2">Uncharacterized protein YyaB-like PH domain-containing protein</fullName>
    </recommendedName>
</protein>
<feature type="domain" description="Uncharacterized protein YyaB-like PH" evidence="2">
    <location>
        <begin position="47"/>
        <end position="109"/>
    </location>
</feature>
<dbReference type="Proteomes" id="UP000677918">
    <property type="component" value="Unassembled WGS sequence"/>
</dbReference>
<proteinExistence type="predicted"/>
<dbReference type="GO" id="GO:0030153">
    <property type="term" value="P:bacteriocin immunity"/>
    <property type="evidence" value="ECO:0007669"/>
    <property type="project" value="InterPro"/>
</dbReference>
<evidence type="ECO:0000313" key="3">
    <source>
        <dbReference type="EMBL" id="GIQ69660.1"/>
    </source>
</evidence>
<dbReference type="EMBL" id="BOVK01000031">
    <property type="protein sequence ID" value="GIQ69660.1"/>
    <property type="molecule type" value="Genomic_DNA"/>
</dbReference>
<accession>A0A8J4M2A8</accession>
<dbReference type="InterPro" id="IPR009589">
    <property type="entry name" value="PH_YyaB-like"/>
</dbReference>
<name>A0A8J4M2A8_9BACL</name>
<organism evidence="3 4">
    <name type="scientific">Xylanibacillus composti</name>
    <dbReference type="NCBI Taxonomy" id="1572762"/>
    <lineage>
        <taxon>Bacteria</taxon>
        <taxon>Bacillati</taxon>
        <taxon>Bacillota</taxon>
        <taxon>Bacilli</taxon>
        <taxon>Bacillales</taxon>
        <taxon>Paenibacillaceae</taxon>
        <taxon>Xylanibacillus</taxon>
    </lineage>
</organism>
<evidence type="ECO:0000256" key="1">
    <source>
        <dbReference type="SAM" id="Phobius"/>
    </source>
</evidence>
<dbReference type="Pfam" id="PF06713">
    <property type="entry name" value="bPH_4"/>
    <property type="match status" value="1"/>
</dbReference>
<keyword evidence="1" id="KW-0472">Membrane</keyword>
<keyword evidence="1" id="KW-1133">Transmembrane helix</keyword>
<gene>
    <name evidence="3" type="ORF">XYCOK13_24840</name>
</gene>